<sequence length="431" mass="44497">MAQVINTNSLSLITQNNINKNQSALSTSIERLSSGLRINSAKDDAAGQAIANRFTSNIKGLTQAARNANDGISLAQTAEGALSEINNNLQRVRELTVQASTGTNSSSDLSSIQDEIKSRLDEIDRVSGQTQFNGVNVLAKNGTMSIQVGANDGQTIDIDLQQIDSSTLGLSGFSVSQNSLKLSNSITQIGDTSAASKNVDLSAVANSLKVDASSLTLHEIQDKTGTGTGTFVVSSGSDNYAVSVDKALGTVNLNTSTVTYNDADNGVTGASQDSQPIKVTSDANGNSVGYVTIQGKNYKAGSNGTDVLANSAGATATTVATGTLQLSGATATPELKGAATQDPLALLDKAIASVDKFRSSLGAVQNRLDSAITNLNNTTTNLSEAQSRIQDADYATEVSNMSKAQIIQQAGNSVLSKANQVPQQVLSLLQG</sequence>
<feature type="domain" description="Flagellin C-terminal" evidence="6">
    <location>
        <begin position="345"/>
        <end position="429"/>
    </location>
</feature>
<organism evidence="7 8">
    <name type="scientific">Scandinavium hiltneri</name>
    <dbReference type="NCBI Taxonomy" id="2926519"/>
    <lineage>
        <taxon>Bacteria</taxon>
        <taxon>Pseudomonadati</taxon>
        <taxon>Pseudomonadota</taxon>
        <taxon>Gammaproteobacteria</taxon>
        <taxon>Enterobacterales</taxon>
        <taxon>Enterobacteriaceae</taxon>
        <taxon>Scandinavium</taxon>
    </lineage>
</organism>
<dbReference type="PRINTS" id="PR00207">
    <property type="entry name" value="FLAGELLIN"/>
</dbReference>
<dbReference type="EMBL" id="JALIGE010000072">
    <property type="protein sequence ID" value="MCS2161420.1"/>
    <property type="molecule type" value="Genomic_DNA"/>
</dbReference>
<reference evidence="7 8" key="1">
    <citation type="submission" date="2022-04" db="EMBL/GenBank/DDBJ databases">
        <title>Proposal of a three novel species of Scandinavium, Scandinavium hiltneri, Scandinavium manionii, Scandinavium tedordense.</title>
        <authorList>
            <person name="Maddock D.W."/>
            <person name="Brady C.L."/>
            <person name="Denman S."/>
            <person name="Arnold D."/>
        </authorList>
    </citation>
    <scope>NUCLEOTIDE SEQUENCE [LARGE SCALE GENOMIC DNA]</scope>
    <source>
        <strain evidence="7 8">H11S7</strain>
    </source>
</reference>
<dbReference type="Gene3D" id="1.20.1330.10">
    <property type="entry name" value="f41 fragment of flagellin, N-terminal domain"/>
    <property type="match status" value="2"/>
</dbReference>
<protein>
    <recommendedName>
        <fullName evidence="4">Flagellin</fullName>
    </recommendedName>
</protein>
<keyword evidence="8" id="KW-1185">Reference proteome</keyword>
<evidence type="ECO:0000313" key="7">
    <source>
        <dbReference type="EMBL" id="MCS2161420.1"/>
    </source>
</evidence>
<dbReference type="Pfam" id="PF00700">
    <property type="entry name" value="Flagellin_C"/>
    <property type="match status" value="1"/>
</dbReference>
<evidence type="ECO:0000313" key="8">
    <source>
        <dbReference type="Proteomes" id="UP001205357"/>
    </source>
</evidence>
<dbReference type="NCBIfam" id="NF005294">
    <property type="entry name" value="PRK06819.1"/>
    <property type="match status" value="1"/>
</dbReference>
<comment type="similarity">
    <text evidence="1 4">Belongs to the bacterial flagellin family.</text>
</comment>
<dbReference type="InterPro" id="IPR046358">
    <property type="entry name" value="Flagellin_C"/>
</dbReference>
<comment type="caution">
    <text evidence="7">The sequence shown here is derived from an EMBL/GenBank/DDBJ whole genome shotgun (WGS) entry which is preliminary data.</text>
</comment>
<dbReference type="SUPFAM" id="SSF64518">
    <property type="entry name" value="Phase 1 flagellin"/>
    <property type="match status" value="1"/>
</dbReference>
<comment type="subcellular location">
    <subcellularLocation>
        <location evidence="4">Secreted</location>
    </subcellularLocation>
    <subcellularLocation>
        <location evidence="4">Bacterial flagellum</location>
    </subcellularLocation>
</comment>
<name>A0ABT2E0T3_9ENTR</name>
<keyword evidence="3 4" id="KW-0975">Bacterial flagellum</keyword>
<dbReference type="PANTHER" id="PTHR42792:SF2">
    <property type="entry name" value="FLAGELLIN"/>
    <property type="match status" value="1"/>
</dbReference>
<dbReference type="Gene3D" id="6.10.280.190">
    <property type="match status" value="1"/>
</dbReference>
<evidence type="ECO:0000256" key="4">
    <source>
        <dbReference type="RuleBase" id="RU362073"/>
    </source>
</evidence>
<keyword evidence="7" id="KW-0966">Cell projection</keyword>
<dbReference type="RefSeq" id="WP_258988033.1">
    <property type="nucleotide sequence ID" value="NZ_JALIGE010000072.1"/>
</dbReference>
<proteinExistence type="inferred from homology"/>
<evidence type="ECO:0000256" key="3">
    <source>
        <dbReference type="ARBA" id="ARBA00023143"/>
    </source>
</evidence>
<dbReference type="InterPro" id="IPR001029">
    <property type="entry name" value="Flagellin_N"/>
</dbReference>
<keyword evidence="2 4" id="KW-0964">Secreted</keyword>
<evidence type="ECO:0000256" key="2">
    <source>
        <dbReference type="ARBA" id="ARBA00022525"/>
    </source>
</evidence>
<evidence type="ECO:0000259" key="5">
    <source>
        <dbReference type="Pfam" id="PF00669"/>
    </source>
</evidence>
<evidence type="ECO:0000256" key="1">
    <source>
        <dbReference type="ARBA" id="ARBA00005709"/>
    </source>
</evidence>
<dbReference type="Pfam" id="PF00669">
    <property type="entry name" value="Flagellin_N"/>
    <property type="match status" value="1"/>
</dbReference>
<comment type="function">
    <text evidence="4">Flagellin is the subunit protein which polymerizes to form the filaments of bacterial flagella.</text>
</comment>
<keyword evidence="7" id="KW-0969">Cilium</keyword>
<dbReference type="Proteomes" id="UP001205357">
    <property type="component" value="Unassembled WGS sequence"/>
</dbReference>
<gene>
    <name evidence="7" type="ORF">MUU47_09845</name>
</gene>
<keyword evidence="7" id="KW-0282">Flagellum</keyword>
<dbReference type="InterPro" id="IPR001492">
    <property type="entry name" value="Flagellin"/>
</dbReference>
<feature type="domain" description="Flagellin N-terminal" evidence="5">
    <location>
        <begin position="5"/>
        <end position="142"/>
    </location>
</feature>
<accession>A0ABT2E0T3</accession>
<dbReference type="PANTHER" id="PTHR42792">
    <property type="entry name" value="FLAGELLIN"/>
    <property type="match status" value="1"/>
</dbReference>
<evidence type="ECO:0000259" key="6">
    <source>
        <dbReference type="Pfam" id="PF00700"/>
    </source>
</evidence>